<evidence type="ECO:0000313" key="3">
    <source>
        <dbReference type="WBParaSite" id="HPLM_0001135801-mRNA-1"/>
    </source>
</evidence>
<dbReference type="Proteomes" id="UP000268014">
    <property type="component" value="Unassembled WGS sequence"/>
</dbReference>
<accession>A0A0N4WJY8</accession>
<dbReference type="WBParaSite" id="HPLM_0001135801-mRNA-1">
    <property type="protein sequence ID" value="HPLM_0001135801-mRNA-1"/>
    <property type="gene ID" value="HPLM_0001135801"/>
</dbReference>
<evidence type="ECO:0000313" key="1">
    <source>
        <dbReference type="EMBL" id="VDO42651.1"/>
    </source>
</evidence>
<dbReference type="EMBL" id="UZAF01017543">
    <property type="protein sequence ID" value="VDO42651.1"/>
    <property type="molecule type" value="Genomic_DNA"/>
</dbReference>
<gene>
    <name evidence="1" type="ORF">HPLM_LOCUS11350</name>
</gene>
<dbReference type="AlphaFoldDB" id="A0A0N4WJY8"/>
<keyword evidence="2" id="KW-1185">Reference proteome</keyword>
<reference evidence="3" key="1">
    <citation type="submission" date="2017-02" db="UniProtKB">
        <authorList>
            <consortium name="WormBaseParasite"/>
        </authorList>
    </citation>
    <scope>IDENTIFICATION</scope>
</reference>
<protein>
    <submittedName>
        <fullName evidence="1 3">Uncharacterized protein</fullName>
    </submittedName>
</protein>
<evidence type="ECO:0000313" key="2">
    <source>
        <dbReference type="Proteomes" id="UP000268014"/>
    </source>
</evidence>
<organism evidence="3">
    <name type="scientific">Haemonchus placei</name>
    <name type="common">Barber's pole worm</name>
    <dbReference type="NCBI Taxonomy" id="6290"/>
    <lineage>
        <taxon>Eukaryota</taxon>
        <taxon>Metazoa</taxon>
        <taxon>Ecdysozoa</taxon>
        <taxon>Nematoda</taxon>
        <taxon>Chromadorea</taxon>
        <taxon>Rhabditida</taxon>
        <taxon>Rhabditina</taxon>
        <taxon>Rhabditomorpha</taxon>
        <taxon>Strongyloidea</taxon>
        <taxon>Trichostrongylidae</taxon>
        <taxon>Haemonchus</taxon>
    </lineage>
</organism>
<sequence>MGEAPIDANDDDLMGMLRQRPTQGHSCRTIATPVASSQTERSEICRQINPTDGGGLELSEVRMMPQTARLSASQLAHRCLYRNSHLMNNAPAERE</sequence>
<proteinExistence type="predicted"/>
<name>A0A0N4WJY8_HAEPC</name>
<reference evidence="1 2" key="2">
    <citation type="submission" date="2018-11" db="EMBL/GenBank/DDBJ databases">
        <authorList>
            <consortium name="Pathogen Informatics"/>
        </authorList>
    </citation>
    <scope>NUCLEOTIDE SEQUENCE [LARGE SCALE GENOMIC DNA]</scope>
    <source>
        <strain evidence="1 2">MHpl1</strain>
    </source>
</reference>